<proteinExistence type="predicted"/>
<reference evidence="1" key="1">
    <citation type="submission" date="2024-05" db="EMBL/GenBank/DDBJ databases">
        <title>30 novel species of actinomycetes from the DSMZ collection.</title>
        <authorList>
            <person name="Nouioui I."/>
        </authorList>
    </citation>
    <scope>NUCLEOTIDE SEQUENCE</scope>
    <source>
        <strain evidence="1">DSM 41529</strain>
    </source>
</reference>
<gene>
    <name evidence="1" type="ORF">RND15_32850</name>
</gene>
<dbReference type="Proteomes" id="UP001180754">
    <property type="component" value="Unassembled WGS sequence"/>
</dbReference>
<protein>
    <submittedName>
        <fullName evidence="1">Uncharacterized protein</fullName>
    </submittedName>
</protein>
<name>A0ABU2XNF5_9ACTN</name>
<organism evidence="1 2">
    <name type="scientific">Streptomyces lonegramiae</name>
    <dbReference type="NCBI Taxonomy" id="3075524"/>
    <lineage>
        <taxon>Bacteria</taxon>
        <taxon>Bacillati</taxon>
        <taxon>Actinomycetota</taxon>
        <taxon>Actinomycetes</taxon>
        <taxon>Kitasatosporales</taxon>
        <taxon>Streptomycetaceae</taxon>
        <taxon>Streptomyces</taxon>
    </lineage>
</organism>
<dbReference type="EMBL" id="JAVRFD010000019">
    <property type="protein sequence ID" value="MDT0547459.1"/>
    <property type="molecule type" value="Genomic_DNA"/>
</dbReference>
<evidence type="ECO:0000313" key="2">
    <source>
        <dbReference type="Proteomes" id="UP001180754"/>
    </source>
</evidence>
<sequence length="99" mass="10372">MAAGLLAVGFLGAAGYKAEAARSAPTGGATAKGQLMTATGQTRITPRIGDLVYDIEREAMGRVAYIDTGGNVAWVKPQDDGPEWTALPEQLRPIIDGER</sequence>
<evidence type="ECO:0000313" key="1">
    <source>
        <dbReference type="EMBL" id="MDT0547459.1"/>
    </source>
</evidence>
<comment type="caution">
    <text evidence="1">The sequence shown here is derived from an EMBL/GenBank/DDBJ whole genome shotgun (WGS) entry which is preliminary data.</text>
</comment>
<keyword evidence="2" id="KW-1185">Reference proteome</keyword>
<dbReference type="RefSeq" id="WP_311727977.1">
    <property type="nucleotide sequence ID" value="NZ_JAVRFD010000019.1"/>
</dbReference>
<accession>A0ABU2XNF5</accession>